<dbReference type="Proteomes" id="UP001159042">
    <property type="component" value="Unassembled WGS sequence"/>
</dbReference>
<protein>
    <submittedName>
        <fullName evidence="1">Uncharacterized protein</fullName>
    </submittedName>
</protein>
<sequence length="61" mass="6995">MDSTPYHSAFAEKVILKKYKIVIYDCDAHAMLFDSEFRLARDCKQLKQVQQDIEANGARGS</sequence>
<keyword evidence="2" id="KW-1185">Reference proteome</keyword>
<organism evidence="1 2">
    <name type="scientific">Exocentrus adspersus</name>
    <dbReference type="NCBI Taxonomy" id="1586481"/>
    <lineage>
        <taxon>Eukaryota</taxon>
        <taxon>Metazoa</taxon>
        <taxon>Ecdysozoa</taxon>
        <taxon>Arthropoda</taxon>
        <taxon>Hexapoda</taxon>
        <taxon>Insecta</taxon>
        <taxon>Pterygota</taxon>
        <taxon>Neoptera</taxon>
        <taxon>Endopterygota</taxon>
        <taxon>Coleoptera</taxon>
        <taxon>Polyphaga</taxon>
        <taxon>Cucujiformia</taxon>
        <taxon>Chrysomeloidea</taxon>
        <taxon>Cerambycidae</taxon>
        <taxon>Lamiinae</taxon>
        <taxon>Acanthocinini</taxon>
        <taxon>Exocentrus</taxon>
    </lineage>
</organism>
<evidence type="ECO:0000313" key="2">
    <source>
        <dbReference type="Proteomes" id="UP001159042"/>
    </source>
</evidence>
<dbReference type="AlphaFoldDB" id="A0AAV8VBS9"/>
<comment type="caution">
    <text evidence="1">The sequence shown here is derived from an EMBL/GenBank/DDBJ whole genome shotgun (WGS) entry which is preliminary data.</text>
</comment>
<name>A0AAV8VBS9_9CUCU</name>
<proteinExistence type="predicted"/>
<accession>A0AAV8VBS9</accession>
<dbReference type="EMBL" id="JANEYG010000172">
    <property type="protein sequence ID" value="KAJ8911627.1"/>
    <property type="molecule type" value="Genomic_DNA"/>
</dbReference>
<reference evidence="1 2" key="1">
    <citation type="journal article" date="2023" name="Insect Mol. Biol.">
        <title>Genome sequencing provides insights into the evolution of gene families encoding plant cell wall-degrading enzymes in longhorned beetles.</title>
        <authorList>
            <person name="Shin N.R."/>
            <person name="Okamura Y."/>
            <person name="Kirsch R."/>
            <person name="Pauchet Y."/>
        </authorList>
    </citation>
    <scope>NUCLEOTIDE SEQUENCE [LARGE SCALE GENOMIC DNA]</scope>
    <source>
        <strain evidence="1">EAD_L_NR</strain>
    </source>
</reference>
<evidence type="ECO:0000313" key="1">
    <source>
        <dbReference type="EMBL" id="KAJ8911627.1"/>
    </source>
</evidence>
<gene>
    <name evidence="1" type="ORF">NQ315_015168</name>
</gene>